<comment type="caution">
    <text evidence="4">The sequence shown here is derived from an EMBL/GenBank/DDBJ whole genome shotgun (WGS) entry which is preliminary data.</text>
</comment>
<feature type="region of interest" description="Disordered" evidence="2">
    <location>
        <begin position="73"/>
        <end position="101"/>
    </location>
</feature>
<evidence type="ECO:0000313" key="4">
    <source>
        <dbReference type="EMBL" id="OLZ46547.1"/>
    </source>
</evidence>
<name>A0A1R0KK99_9PSEU</name>
<evidence type="ECO:0000256" key="3">
    <source>
        <dbReference type="SAM" id="Phobius"/>
    </source>
</evidence>
<dbReference type="EMBL" id="MQUQ01000017">
    <property type="protein sequence ID" value="OLZ46547.1"/>
    <property type="molecule type" value="Genomic_DNA"/>
</dbReference>
<feature type="coiled-coil region" evidence="1">
    <location>
        <begin position="28"/>
        <end position="62"/>
    </location>
</feature>
<keyword evidence="3" id="KW-0812">Transmembrane</keyword>
<accession>A0A1R0KK99</accession>
<keyword evidence="3" id="KW-0472">Membrane</keyword>
<protein>
    <submittedName>
        <fullName evidence="4">Uncharacterized protein</fullName>
    </submittedName>
</protein>
<evidence type="ECO:0000256" key="2">
    <source>
        <dbReference type="SAM" id="MobiDB-lite"/>
    </source>
</evidence>
<dbReference type="AlphaFoldDB" id="A0A1R0KK99"/>
<feature type="compositionally biased region" description="Polar residues" evidence="2">
    <location>
        <begin position="82"/>
        <end position="92"/>
    </location>
</feature>
<evidence type="ECO:0000256" key="1">
    <source>
        <dbReference type="SAM" id="Coils"/>
    </source>
</evidence>
<proteinExistence type="predicted"/>
<organism evidence="4 5">
    <name type="scientific">Amycolatopsis coloradensis</name>
    <dbReference type="NCBI Taxonomy" id="76021"/>
    <lineage>
        <taxon>Bacteria</taxon>
        <taxon>Bacillati</taxon>
        <taxon>Actinomycetota</taxon>
        <taxon>Actinomycetes</taxon>
        <taxon>Pseudonocardiales</taxon>
        <taxon>Pseudonocardiaceae</taxon>
        <taxon>Amycolatopsis</taxon>
    </lineage>
</organism>
<evidence type="ECO:0000313" key="5">
    <source>
        <dbReference type="Proteomes" id="UP000187486"/>
    </source>
</evidence>
<reference evidence="4 5" key="1">
    <citation type="submission" date="2016-01" db="EMBL/GenBank/DDBJ databases">
        <title>Amycolatopsis coloradensis genome sequencing and assembly.</title>
        <authorList>
            <person name="Mayilraj S."/>
        </authorList>
    </citation>
    <scope>NUCLEOTIDE SEQUENCE [LARGE SCALE GENOMIC DNA]</scope>
    <source>
        <strain evidence="4 5">DSM 44225</strain>
    </source>
</reference>
<sequence length="101" mass="10720">MLMAISDHAGWTAAAVAVIAAGIAIWQAREARASRKAAQSQAAEAQESRIAAEEQARAANEVVALQRSNRRARLTPRLRSWPESNRPSSAIRSGSGRGPCG</sequence>
<keyword evidence="1" id="KW-0175">Coiled coil</keyword>
<keyword evidence="5" id="KW-1185">Reference proteome</keyword>
<feature type="transmembrane region" description="Helical" evidence="3">
    <location>
        <begin position="6"/>
        <end position="26"/>
    </location>
</feature>
<dbReference type="Proteomes" id="UP000187486">
    <property type="component" value="Unassembled WGS sequence"/>
</dbReference>
<keyword evidence="3" id="KW-1133">Transmembrane helix</keyword>
<gene>
    <name evidence="4" type="ORF">BS329_30445</name>
</gene>